<dbReference type="EMBL" id="HACA01020995">
    <property type="protein sequence ID" value="CDW38356.1"/>
    <property type="molecule type" value="Transcribed_RNA"/>
</dbReference>
<name>A0A0K2UL27_LEPSM</name>
<evidence type="ECO:0000313" key="1">
    <source>
        <dbReference type="EMBL" id="CDW38356.1"/>
    </source>
</evidence>
<dbReference type="AlphaFoldDB" id="A0A0K2UL27"/>
<feature type="non-terminal residue" evidence="1">
    <location>
        <position position="141"/>
    </location>
</feature>
<organism evidence="1">
    <name type="scientific">Lepeophtheirus salmonis</name>
    <name type="common">Salmon louse</name>
    <name type="synonym">Caligus salmonis</name>
    <dbReference type="NCBI Taxonomy" id="72036"/>
    <lineage>
        <taxon>Eukaryota</taxon>
        <taxon>Metazoa</taxon>
        <taxon>Ecdysozoa</taxon>
        <taxon>Arthropoda</taxon>
        <taxon>Crustacea</taxon>
        <taxon>Multicrustacea</taxon>
        <taxon>Hexanauplia</taxon>
        <taxon>Copepoda</taxon>
        <taxon>Siphonostomatoida</taxon>
        <taxon>Caligidae</taxon>
        <taxon>Lepeophtheirus</taxon>
    </lineage>
</organism>
<reference evidence="1" key="1">
    <citation type="submission" date="2014-05" db="EMBL/GenBank/DDBJ databases">
        <authorList>
            <person name="Chronopoulou M."/>
        </authorList>
    </citation>
    <scope>NUCLEOTIDE SEQUENCE</scope>
    <source>
        <tissue evidence="1">Whole organism</tissue>
    </source>
</reference>
<protein>
    <submittedName>
        <fullName evidence="1">Uncharacterized protein</fullName>
    </submittedName>
</protein>
<proteinExistence type="predicted"/>
<feature type="non-terminal residue" evidence="1">
    <location>
        <position position="1"/>
    </location>
</feature>
<accession>A0A0K2UL27</accession>
<sequence>VMILSLEEITSRNVLGLLYYVLHKTRKCLSSNSKLIVLQNYLCTFTSSKHMNILMRKVLGLGFSINEIQDIIRILLNLSATELVVPQSLINSKEDLKLIYECLTKYSTQELQCFQVSYCKNIQKVVRELTSASEVFILVNP</sequence>